<evidence type="ECO:0000256" key="5">
    <source>
        <dbReference type="ARBA" id="ARBA00023124"/>
    </source>
</evidence>
<keyword evidence="4" id="KW-0378">Hydrolase</keyword>
<dbReference type="AlphaFoldDB" id="A0A3S3MVW1"/>
<dbReference type="EMBL" id="QPKB01000006">
    <property type="protein sequence ID" value="RWR87188.1"/>
    <property type="molecule type" value="Genomic_DNA"/>
</dbReference>
<dbReference type="PANTHER" id="PTHR13604:SF0">
    <property type="entry name" value="ABASIC SITE PROCESSING PROTEIN HMCES"/>
    <property type="match status" value="1"/>
</dbReference>
<accession>A0A3S3MVW1</accession>
<evidence type="ECO:0000256" key="6">
    <source>
        <dbReference type="ARBA" id="ARBA00023125"/>
    </source>
</evidence>
<evidence type="ECO:0000313" key="10">
    <source>
        <dbReference type="Proteomes" id="UP000283530"/>
    </source>
</evidence>
<dbReference type="GO" id="GO:0006508">
    <property type="term" value="P:proteolysis"/>
    <property type="evidence" value="ECO:0007669"/>
    <property type="project" value="UniProtKB-KW"/>
</dbReference>
<comment type="caution">
    <text evidence="9">The sequence shown here is derived from an EMBL/GenBank/DDBJ whole genome shotgun (WGS) entry which is preliminary data.</text>
</comment>
<dbReference type="Pfam" id="PF02586">
    <property type="entry name" value="SRAP"/>
    <property type="match status" value="2"/>
</dbReference>
<dbReference type="GO" id="GO:0106300">
    <property type="term" value="P:protein-DNA covalent cross-linking repair"/>
    <property type="evidence" value="ECO:0007669"/>
    <property type="project" value="InterPro"/>
</dbReference>
<organism evidence="9 10">
    <name type="scientific">Cinnamomum micranthum f. kanehirae</name>
    <dbReference type="NCBI Taxonomy" id="337451"/>
    <lineage>
        <taxon>Eukaryota</taxon>
        <taxon>Viridiplantae</taxon>
        <taxon>Streptophyta</taxon>
        <taxon>Embryophyta</taxon>
        <taxon>Tracheophyta</taxon>
        <taxon>Spermatophyta</taxon>
        <taxon>Magnoliopsida</taxon>
        <taxon>Magnoliidae</taxon>
        <taxon>Laurales</taxon>
        <taxon>Lauraceae</taxon>
        <taxon>Cinnamomum</taxon>
    </lineage>
</organism>
<dbReference type="GO" id="GO:0003697">
    <property type="term" value="F:single-stranded DNA binding"/>
    <property type="evidence" value="ECO:0007669"/>
    <property type="project" value="InterPro"/>
</dbReference>
<keyword evidence="10" id="KW-1185">Reference proteome</keyword>
<dbReference type="Gene3D" id="3.90.1680.10">
    <property type="entry name" value="SOS response associated peptidase-like"/>
    <property type="match status" value="2"/>
</dbReference>
<proteinExistence type="inferred from homology"/>
<keyword evidence="3" id="KW-0227">DNA damage</keyword>
<keyword evidence="2" id="KW-0645">Protease</keyword>
<keyword evidence="7" id="KW-0456">Lyase</keyword>
<keyword evidence="5" id="KW-0190">Covalent protein-DNA linkage</keyword>
<protein>
    <submittedName>
        <fullName evidence="9">Putative SOS response-associated peptidase YoqW isoform X1</fullName>
    </submittedName>
</protein>
<name>A0A3S3MVW1_9MAGN</name>
<evidence type="ECO:0000256" key="8">
    <source>
        <dbReference type="SAM" id="MobiDB-lite"/>
    </source>
</evidence>
<feature type="region of interest" description="Disordered" evidence="8">
    <location>
        <begin position="228"/>
        <end position="254"/>
    </location>
</feature>
<dbReference type="PANTHER" id="PTHR13604">
    <property type="entry name" value="DC12-RELATED"/>
    <property type="match status" value="1"/>
</dbReference>
<evidence type="ECO:0000256" key="2">
    <source>
        <dbReference type="ARBA" id="ARBA00022670"/>
    </source>
</evidence>
<keyword evidence="6" id="KW-0238">DNA-binding</keyword>
<sequence>MCGRARCTLRPEQVARACGIDDASSPPTLQVDRYHPSFNVSPGSYLPVVRKEGNAGKGAVIHCMKWVQRSVRVGKRESFFSPSCSKQSVPCGCRRPYYIHFNDQRPLVLAALYDYWENSEGEVFCTFTILTTCCSSALQWLHDRMPVILGNKSAMDAWLNGCPSFKVESVLKSYEDPDLVWYPVTPEMGKPSFNGPECIKEIQLKPVEKNPISKFFFKTSEIKCESFPGVKSSSEEATQTNQLEDVKEEPTTHETKEAVLDFGGHGTDDKLEVQSLLKEGAEKCGTKRNYKQFAVDSEFPDTIKMPSLEKKENPKSTEERQQTLLSYFRRR</sequence>
<gene>
    <name evidence="9" type="ORF">CKAN_01612400</name>
</gene>
<dbReference type="OrthoDB" id="2111841at2759"/>
<dbReference type="InterPro" id="IPR003738">
    <property type="entry name" value="SRAP"/>
</dbReference>
<feature type="region of interest" description="Disordered" evidence="8">
    <location>
        <begin position="301"/>
        <end position="331"/>
    </location>
</feature>
<comment type="similarity">
    <text evidence="1">Belongs to the SOS response-associated peptidase family.</text>
</comment>
<feature type="compositionally biased region" description="Polar residues" evidence="8">
    <location>
        <begin position="231"/>
        <end position="243"/>
    </location>
</feature>
<dbReference type="GO" id="GO:0016829">
    <property type="term" value="F:lyase activity"/>
    <property type="evidence" value="ECO:0007669"/>
    <property type="project" value="UniProtKB-KW"/>
</dbReference>
<evidence type="ECO:0000313" key="9">
    <source>
        <dbReference type="EMBL" id="RWR87188.1"/>
    </source>
</evidence>
<dbReference type="STRING" id="337451.A0A3S3MVW1"/>
<reference evidence="9 10" key="1">
    <citation type="journal article" date="2019" name="Nat. Plants">
        <title>Stout camphor tree genome fills gaps in understanding of flowering plant genome evolution.</title>
        <authorList>
            <person name="Chaw S.M."/>
            <person name="Liu Y.C."/>
            <person name="Wu Y.W."/>
            <person name="Wang H.Y."/>
            <person name="Lin C.I."/>
            <person name="Wu C.S."/>
            <person name="Ke H.M."/>
            <person name="Chang L.Y."/>
            <person name="Hsu C.Y."/>
            <person name="Yang H.T."/>
            <person name="Sudianto E."/>
            <person name="Hsu M.H."/>
            <person name="Wu K.P."/>
            <person name="Wang L.N."/>
            <person name="Leebens-Mack J.H."/>
            <person name="Tsai I.J."/>
        </authorList>
    </citation>
    <scope>NUCLEOTIDE SEQUENCE [LARGE SCALE GENOMIC DNA]</scope>
    <source>
        <strain evidence="10">cv. Chaw 1501</strain>
        <tissue evidence="9">Young leaves</tissue>
    </source>
</reference>
<feature type="compositionally biased region" description="Basic and acidic residues" evidence="8">
    <location>
        <begin position="307"/>
        <end position="321"/>
    </location>
</feature>
<feature type="compositionally biased region" description="Basic and acidic residues" evidence="8">
    <location>
        <begin position="244"/>
        <end position="254"/>
    </location>
</feature>
<evidence type="ECO:0000256" key="3">
    <source>
        <dbReference type="ARBA" id="ARBA00022763"/>
    </source>
</evidence>
<evidence type="ECO:0000256" key="4">
    <source>
        <dbReference type="ARBA" id="ARBA00022801"/>
    </source>
</evidence>
<dbReference type="Proteomes" id="UP000283530">
    <property type="component" value="Unassembled WGS sequence"/>
</dbReference>
<dbReference type="InterPro" id="IPR036590">
    <property type="entry name" value="SRAP-like"/>
</dbReference>
<dbReference type="GO" id="GO:0008233">
    <property type="term" value="F:peptidase activity"/>
    <property type="evidence" value="ECO:0007669"/>
    <property type="project" value="UniProtKB-KW"/>
</dbReference>
<evidence type="ECO:0000256" key="7">
    <source>
        <dbReference type="ARBA" id="ARBA00023239"/>
    </source>
</evidence>
<dbReference type="SUPFAM" id="SSF143081">
    <property type="entry name" value="BB1717-like"/>
    <property type="match status" value="1"/>
</dbReference>
<evidence type="ECO:0000256" key="1">
    <source>
        <dbReference type="ARBA" id="ARBA00008136"/>
    </source>
</evidence>